<name>A0A0A9BM73_ARUDO</name>
<feature type="transmembrane region" description="Helical" evidence="1">
    <location>
        <begin position="15"/>
        <end position="38"/>
    </location>
</feature>
<dbReference type="AlphaFoldDB" id="A0A0A9BM73"/>
<keyword evidence="1" id="KW-0812">Transmembrane</keyword>
<protein>
    <submittedName>
        <fullName evidence="2">Uncharacterized protein</fullName>
    </submittedName>
</protein>
<evidence type="ECO:0000256" key="1">
    <source>
        <dbReference type="SAM" id="Phobius"/>
    </source>
</evidence>
<keyword evidence="1" id="KW-0472">Membrane</keyword>
<accession>A0A0A9BM73</accession>
<sequence length="66" mass="7406">MDTTTSPLHLSTRNAILLCVCVYVCVSNPSSSLLLILVQAQDKRSWGGEEHFTEGARQYCYARESR</sequence>
<reference evidence="2" key="1">
    <citation type="submission" date="2014-09" db="EMBL/GenBank/DDBJ databases">
        <authorList>
            <person name="Magalhaes I.L.F."/>
            <person name="Oliveira U."/>
            <person name="Santos F.R."/>
            <person name="Vidigal T.H.D.A."/>
            <person name="Brescovit A.D."/>
            <person name="Santos A.J."/>
        </authorList>
    </citation>
    <scope>NUCLEOTIDE SEQUENCE</scope>
    <source>
        <tissue evidence="2">Shoot tissue taken approximately 20 cm above the soil surface</tissue>
    </source>
</reference>
<organism evidence="2">
    <name type="scientific">Arundo donax</name>
    <name type="common">Giant reed</name>
    <name type="synonym">Donax arundinaceus</name>
    <dbReference type="NCBI Taxonomy" id="35708"/>
    <lineage>
        <taxon>Eukaryota</taxon>
        <taxon>Viridiplantae</taxon>
        <taxon>Streptophyta</taxon>
        <taxon>Embryophyta</taxon>
        <taxon>Tracheophyta</taxon>
        <taxon>Spermatophyta</taxon>
        <taxon>Magnoliopsida</taxon>
        <taxon>Liliopsida</taxon>
        <taxon>Poales</taxon>
        <taxon>Poaceae</taxon>
        <taxon>PACMAD clade</taxon>
        <taxon>Arundinoideae</taxon>
        <taxon>Arundineae</taxon>
        <taxon>Arundo</taxon>
    </lineage>
</organism>
<keyword evidence="1" id="KW-1133">Transmembrane helix</keyword>
<proteinExistence type="predicted"/>
<evidence type="ECO:0000313" key="2">
    <source>
        <dbReference type="EMBL" id="JAD64471.1"/>
    </source>
</evidence>
<dbReference type="EMBL" id="GBRH01233424">
    <property type="protein sequence ID" value="JAD64471.1"/>
    <property type="molecule type" value="Transcribed_RNA"/>
</dbReference>
<reference evidence="2" key="2">
    <citation type="journal article" date="2015" name="Data Brief">
        <title>Shoot transcriptome of the giant reed, Arundo donax.</title>
        <authorList>
            <person name="Barrero R.A."/>
            <person name="Guerrero F.D."/>
            <person name="Moolhuijzen P."/>
            <person name="Goolsby J.A."/>
            <person name="Tidwell J."/>
            <person name="Bellgard S.E."/>
            <person name="Bellgard M.I."/>
        </authorList>
    </citation>
    <scope>NUCLEOTIDE SEQUENCE</scope>
    <source>
        <tissue evidence="2">Shoot tissue taken approximately 20 cm above the soil surface</tissue>
    </source>
</reference>